<name>A0A089IS00_PAEDU</name>
<dbReference type="EMBL" id="CP009288">
    <property type="protein sequence ID" value="AIQ11809.1"/>
    <property type="molecule type" value="Genomic_DNA"/>
</dbReference>
<reference evidence="2 3" key="1">
    <citation type="submission" date="2014-08" db="EMBL/GenBank/DDBJ databases">
        <title>Comparative genomics of the Paenibacillus odorifer group.</title>
        <authorList>
            <person name="den Bakker H.C."/>
            <person name="Tsai Y.-C."/>
            <person name="Martin N."/>
            <person name="Korlach J."/>
            <person name="Wiedmann M."/>
        </authorList>
    </citation>
    <scope>NUCLEOTIDE SEQUENCE [LARGE SCALE GENOMIC DNA]</scope>
    <source>
        <strain evidence="2 3">DSM 1735</strain>
    </source>
</reference>
<proteinExistence type="predicted"/>
<evidence type="ECO:0000259" key="1">
    <source>
        <dbReference type="PROSITE" id="PS51186"/>
    </source>
</evidence>
<evidence type="ECO:0000313" key="2">
    <source>
        <dbReference type="EMBL" id="AIQ11809.1"/>
    </source>
</evidence>
<dbReference type="PANTHER" id="PTHR39173:SF1">
    <property type="entry name" value="ACETYLTRANSFERASE"/>
    <property type="match status" value="1"/>
</dbReference>
<dbReference type="Pfam" id="PF00583">
    <property type="entry name" value="Acetyltransf_1"/>
    <property type="match status" value="1"/>
</dbReference>
<evidence type="ECO:0000313" key="3">
    <source>
        <dbReference type="Proteomes" id="UP000029409"/>
    </source>
</evidence>
<accession>A0A089IS00</accession>
<dbReference type="SUPFAM" id="SSF55729">
    <property type="entry name" value="Acyl-CoA N-acyltransferases (Nat)"/>
    <property type="match status" value="1"/>
</dbReference>
<protein>
    <recommendedName>
        <fullName evidence="1">N-acetyltransferase domain-containing protein</fullName>
    </recommendedName>
</protein>
<dbReference type="PROSITE" id="PS51186">
    <property type="entry name" value="GNAT"/>
    <property type="match status" value="1"/>
</dbReference>
<feature type="domain" description="N-acetyltransferase" evidence="1">
    <location>
        <begin position="3"/>
        <end position="169"/>
    </location>
</feature>
<dbReference type="OrthoDB" id="9797989at2"/>
<dbReference type="PANTHER" id="PTHR39173">
    <property type="entry name" value="ACETYLTRANSFERASE"/>
    <property type="match status" value="1"/>
</dbReference>
<keyword evidence="3" id="KW-1185">Reference proteome</keyword>
<dbReference type="InterPro" id="IPR000182">
    <property type="entry name" value="GNAT_dom"/>
</dbReference>
<dbReference type="STRING" id="44251.PDUR_07590"/>
<dbReference type="eggNOG" id="COG3981">
    <property type="taxonomic scope" value="Bacteria"/>
</dbReference>
<organism evidence="2 3">
    <name type="scientific">Paenibacillus durus</name>
    <name type="common">Paenibacillus azotofixans</name>
    <dbReference type="NCBI Taxonomy" id="44251"/>
    <lineage>
        <taxon>Bacteria</taxon>
        <taxon>Bacillati</taxon>
        <taxon>Bacillota</taxon>
        <taxon>Bacilli</taxon>
        <taxon>Bacillales</taxon>
        <taxon>Paenibacillaceae</taxon>
        <taxon>Paenibacillus</taxon>
    </lineage>
</organism>
<dbReference type="KEGG" id="pdu:PDUR_07590"/>
<dbReference type="GO" id="GO:0016747">
    <property type="term" value="F:acyltransferase activity, transferring groups other than amino-acyl groups"/>
    <property type="evidence" value="ECO:0007669"/>
    <property type="project" value="InterPro"/>
</dbReference>
<dbReference type="AlphaFoldDB" id="A0A089IS00"/>
<sequence>MAVELRELTVPESKEIYEMAREIGAGENGFVNSLYIAGYSKFLKLLPVLRDYSTGVGLPPGHVPQTLYFLYAEGRPIGYGKLRHWLTDSLRVTGGHIGYCIRPAARGMGYGTALLAGLLDRARGLGIGRTLLTCNEDNARSRRVIENNGGRMAELDNRYCRYWIDLSNDSPAADRDKSK</sequence>
<dbReference type="Proteomes" id="UP000029409">
    <property type="component" value="Chromosome"/>
</dbReference>
<dbReference type="InterPro" id="IPR016181">
    <property type="entry name" value="Acyl_CoA_acyltransferase"/>
</dbReference>
<dbReference type="Gene3D" id="3.40.630.30">
    <property type="match status" value="1"/>
</dbReference>
<gene>
    <name evidence="2" type="ORF">PDUR_07590</name>
</gene>
<dbReference type="CDD" id="cd04301">
    <property type="entry name" value="NAT_SF"/>
    <property type="match status" value="1"/>
</dbReference>
<dbReference type="RefSeq" id="WP_042205689.1">
    <property type="nucleotide sequence ID" value="NZ_CP009288.1"/>
</dbReference>